<evidence type="ECO:0000313" key="2">
    <source>
        <dbReference type="EMBL" id="GMH30406.1"/>
    </source>
</evidence>
<comment type="caution">
    <text evidence="2">The sequence shown here is derived from an EMBL/GenBank/DDBJ whole genome shotgun (WGS) entry which is preliminary data.</text>
</comment>
<feature type="region of interest" description="Disordered" evidence="1">
    <location>
        <begin position="1"/>
        <end position="55"/>
    </location>
</feature>
<dbReference type="AlphaFoldDB" id="A0AAD3Y851"/>
<gene>
    <name evidence="2" type="ORF">Nepgr_032249</name>
</gene>
<sequence>MGNGALNLEHPAPRACSKPAVPESGFDSASGSGGSVKPREPSIERSSPVVPGAELHPHQLSDHLESNVPPVSYAGSLNCGLGIPPPAADVFPNDDSVE</sequence>
<protein>
    <submittedName>
        <fullName evidence="2">Uncharacterized protein</fullName>
    </submittedName>
</protein>
<dbReference type="EMBL" id="BSYO01000038">
    <property type="protein sequence ID" value="GMH30406.1"/>
    <property type="molecule type" value="Genomic_DNA"/>
</dbReference>
<organism evidence="2 3">
    <name type="scientific">Nepenthes gracilis</name>
    <name type="common">Slender pitcher plant</name>
    <dbReference type="NCBI Taxonomy" id="150966"/>
    <lineage>
        <taxon>Eukaryota</taxon>
        <taxon>Viridiplantae</taxon>
        <taxon>Streptophyta</taxon>
        <taxon>Embryophyta</taxon>
        <taxon>Tracheophyta</taxon>
        <taxon>Spermatophyta</taxon>
        <taxon>Magnoliopsida</taxon>
        <taxon>eudicotyledons</taxon>
        <taxon>Gunneridae</taxon>
        <taxon>Pentapetalae</taxon>
        <taxon>Caryophyllales</taxon>
        <taxon>Nepenthaceae</taxon>
        <taxon>Nepenthes</taxon>
    </lineage>
</organism>
<evidence type="ECO:0000313" key="3">
    <source>
        <dbReference type="Proteomes" id="UP001279734"/>
    </source>
</evidence>
<keyword evidence="3" id="KW-1185">Reference proteome</keyword>
<reference evidence="2" key="1">
    <citation type="submission" date="2023-05" db="EMBL/GenBank/DDBJ databases">
        <title>Nepenthes gracilis genome sequencing.</title>
        <authorList>
            <person name="Fukushima K."/>
        </authorList>
    </citation>
    <scope>NUCLEOTIDE SEQUENCE</scope>
    <source>
        <strain evidence="2">SING2019-196</strain>
    </source>
</reference>
<accession>A0AAD3Y851</accession>
<evidence type="ECO:0000256" key="1">
    <source>
        <dbReference type="SAM" id="MobiDB-lite"/>
    </source>
</evidence>
<proteinExistence type="predicted"/>
<name>A0AAD3Y851_NEPGR</name>
<dbReference type="Proteomes" id="UP001279734">
    <property type="component" value="Unassembled WGS sequence"/>
</dbReference>